<dbReference type="GO" id="GO:0015344">
    <property type="term" value="F:siderophore uptake transmembrane transporter activity"/>
    <property type="evidence" value="ECO:0007669"/>
    <property type="project" value="TreeGrafter"/>
</dbReference>
<protein>
    <submittedName>
        <fullName evidence="13">Iron complex outermembrane receptor protein</fullName>
    </submittedName>
</protein>
<dbReference type="Pfam" id="PF07715">
    <property type="entry name" value="Plug"/>
    <property type="match status" value="1"/>
</dbReference>
<dbReference type="RefSeq" id="WP_123522070.1">
    <property type="nucleotide sequence ID" value="NZ_JBHLWF010000013.1"/>
</dbReference>
<dbReference type="Proteomes" id="UP000294599">
    <property type="component" value="Unassembled WGS sequence"/>
</dbReference>
<dbReference type="InterPro" id="IPR037066">
    <property type="entry name" value="Plug_dom_sf"/>
</dbReference>
<keyword evidence="6 8" id="KW-0472">Membrane</keyword>
<feature type="domain" description="TonB-dependent receptor-like beta-barrel" evidence="11">
    <location>
        <begin position="285"/>
        <end position="682"/>
    </location>
</feature>
<evidence type="ECO:0000256" key="10">
    <source>
        <dbReference type="SAM" id="SignalP"/>
    </source>
</evidence>
<dbReference type="PROSITE" id="PS52016">
    <property type="entry name" value="TONB_DEPENDENT_REC_3"/>
    <property type="match status" value="1"/>
</dbReference>
<dbReference type="InterPro" id="IPR000531">
    <property type="entry name" value="Beta-barrel_TonB"/>
</dbReference>
<organism evidence="13 14">
    <name type="scientific">Pseudofulvimonas gallinarii</name>
    <dbReference type="NCBI Taxonomy" id="634155"/>
    <lineage>
        <taxon>Bacteria</taxon>
        <taxon>Pseudomonadati</taxon>
        <taxon>Pseudomonadota</taxon>
        <taxon>Gammaproteobacteria</taxon>
        <taxon>Lysobacterales</taxon>
        <taxon>Rhodanobacteraceae</taxon>
        <taxon>Pseudofulvimonas</taxon>
    </lineage>
</organism>
<keyword evidence="2 8" id="KW-0813">Transport</keyword>
<dbReference type="SUPFAM" id="SSF56935">
    <property type="entry name" value="Porins"/>
    <property type="match status" value="1"/>
</dbReference>
<dbReference type="GO" id="GO:0044718">
    <property type="term" value="P:siderophore transmembrane transport"/>
    <property type="evidence" value="ECO:0007669"/>
    <property type="project" value="TreeGrafter"/>
</dbReference>
<comment type="subcellular location">
    <subcellularLocation>
        <location evidence="1 8">Cell outer membrane</location>
        <topology evidence="1 8">Multi-pass membrane protein</topology>
    </subcellularLocation>
</comment>
<feature type="domain" description="TonB-dependent receptor plug" evidence="12">
    <location>
        <begin position="65"/>
        <end position="169"/>
    </location>
</feature>
<name>A0A4V3UU19_9GAMM</name>
<reference evidence="13 14" key="1">
    <citation type="submission" date="2019-03" db="EMBL/GenBank/DDBJ databases">
        <title>Genomic Encyclopedia of Type Strains, Phase IV (KMG-IV): sequencing the most valuable type-strain genomes for metagenomic binning, comparative biology and taxonomic classification.</title>
        <authorList>
            <person name="Goeker M."/>
        </authorList>
    </citation>
    <scope>NUCLEOTIDE SEQUENCE [LARGE SCALE GENOMIC DNA]</scope>
    <source>
        <strain evidence="13 14">DSM 21944</strain>
    </source>
</reference>
<keyword evidence="4 8" id="KW-0812">Transmembrane</keyword>
<evidence type="ECO:0000256" key="3">
    <source>
        <dbReference type="ARBA" id="ARBA00022452"/>
    </source>
</evidence>
<keyword evidence="7 8" id="KW-0998">Cell outer membrane</keyword>
<evidence type="ECO:0000259" key="12">
    <source>
        <dbReference type="Pfam" id="PF07715"/>
    </source>
</evidence>
<evidence type="ECO:0000313" key="14">
    <source>
        <dbReference type="Proteomes" id="UP000294599"/>
    </source>
</evidence>
<dbReference type="Gene3D" id="2.40.170.20">
    <property type="entry name" value="TonB-dependent receptor, beta-barrel domain"/>
    <property type="match status" value="1"/>
</dbReference>
<evidence type="ECO:0000256" key="2">
    <source>
        <dbReference type="ARBA" id="ARBA00022448"/>
    </source>
</evidence>
<dbReference type="InterPro" id="IPR039426">
    <property type="entry name" value="TonB-dep_rcpt-like"/>
</dbReference>
<dbReference type="AlphaFoldDB" id="A0A4V3UU19"/>
<gene>
    <name evidence="13" type="ORF">EDC25_102140</name>
</gene>
<dbReference type="Pfam" id="PF00593">
    <property type="entry name" value="TonB_dep_Rec_b-barrel"/>
    <property type="match status" value="1"/>
</dbReference>
<dbReference type="PANTHER" id="PTHR30069">
    <property type="entry name" value="TONB-DEPENDENT OUTER MEMBRANE RECEPTOR"/>
    <property type="match status" value="1"/>
</dbReference>
<dbReference type="OrthoDB" id="9760620at2"/>
<dbReference type="GO" id="GO:0009279">
    <property type="term" value="C:cell outer membrane"/>
    <property type="evidence" value="ECO:0007669"/>
    <property type="project" value="UniProtKB-SubCell"/>
</dbReference>
<dbReference type="InterPro" id="IPR012910">
    <property type="entry name" value="Plug_dom"/>
</dbReference>
<keyword evidence="13" id="KW-0675">Receptor</keyword>
<evidence type="ECO:0000256" key="7">
    <source>
        <dbReference type="ARBA" id="ARBA00023237"/>
    </source>
</evidence>
<dbReference type="InterPro" id="IPR036942">
    <property type="entry name" value="Beta-barrel_TonB_sf"/>
</dbReference>
<dbReference type="Gene3D" id="2.170.130.10">
    <property type="entry name" value="TonB-dependent receptor, plug domain"/>
    <property type="match status" value="1"/>
</dbReference>
<comment type="similarity">
    <text evidence="8 9">Belongs to the TonB-dependent receptor family.</text>
</comment>
<keyword evidence="14" id="KW-1185">Reference proteome</keyword>
<proteinExistence type="inferred from homology"/>
<evidence type="ECO:0000313" key="13">
    <source>
        <dbReference type="EMBL" id="TCT00775.1"/>
    </source>
</evidence>
<evidence type="ECO:0000256" key="5">
    <source>
        <dbReference type="ARBA" id="ARBA00023077"/>
    </source>
</evidence>
<keyword evidence="5 9" id="KW-0798">TonB box</keyword>
<evidence type="ECO:0000256" key="9">
    <source>
        <dbReference type="RuleBase" id="RU003357"/>
    </source>
</evidence>
<dbReference type="PANTHER" id="PTHR30069:SF28">
    <property type="entry name" value="TONB-DEPENDENT RECEPTOR YNCD-RELATED"/>
    <property type="match status" value="1"/>
</dbReference>
<comment type="caution">
    <text evidence="13">The sequence shown here is derived from an EMBL/GenBank/DDBJ whole genome shotgun (WGS) entry which is preliminary data.</text>
</comment>
<feature type="signal peptide" evidence="10">
    <location>
        <begin position="1"/>
        <end position="30"/>
    </location>
</feature>
<feature type="chain" id="PRO_5030104884" evidence="10">
    <location>
        <begin position="31"/>
        <end position="720"/>
    </location>
</feature>
<accession>A0A4V3UU19</accession>
<sequence length="720" mass="77198">MSFPARLATTRSTIALAAALSAAHTGVIVADSPLDEAATAGARELDTVIVDSAGLHSVPAFEVPASLDTVFIEEGNRAQAIASELLQGVPGLLARDRQNHAQDTQLSIRGFGARATFGVRGVRLYADGIPATMPDGQGQLSHFALAGAERIEVMRGPFSALHGNSSGGVVQLFTADGQAGDPWRVRSTFGSDDTWTVSANLQGGHAHGGYNVALARFDTQGYRDHSAARRDTANARLHWLFEGGHRLDLVFNHLDLPEALDPLGLTAAQVREDPRQATAVAAQFNTRKSVRQTQAGLAWQQPAGESGSLHARVHAGGRDVVQYLAIPASAQANPLHAGGVIDLDNRYGGADLRWQWLGELAGRRAEFTIGTSADRQHQHRRGFENFDGDALGVRGVLRRDERNRAGNSDQFAQLWWQVAGRWSLLAGARHSSVRFRSDDRYASAGNPDDSGQVRYARTTPVAGLVLAPVESLRIYASAGSGFETPTFNELSYRADGGAGLAFDLRPATSRNIEAGLKWRRAGGGLLETALFRADTDDELAVASNIGGRSSFSNVGRARREGMEAAWSQSLGSEWDLRLAATWLDATFRDGFLACTGAGCTVPATVVPAGTPIPGIARQQAFARLAWTGGSWNAAVEGMAASDVRVSDTSSEKAAGHGLLNLEVSRRWHLGQGQWRAFLRLDNAFDRAYVGSVIVNEGNGRYFEPGAGRTWLAGLQWNWQR</sequence>
<evidence type="ECO:0000256" key="1">
    <source>
        <dbReference type="ARBA" id="ARBA00004571"/>
    </source>
</evidence>
<evidence type="ECO:0000256" key="6">
    <source>
        <dbReference type="ARBA" id="ARBA00023136"/>
    </source>
</evidence>
<keyword evidence="10" id="KW-0732">Signal</keyword>
<evidence type="ECO:0000256" key="4">
    <source>
        <dbReference type="ARBA" id="ARBA00022692"/>
    </source>
</evidence>
<evidence type="ECO:0000256" key="8">
    <source>
        <dbReference type="PROSITE-ProRule" id="PRU01360"/>
    </source>
</evidence>
<evidence type="ECO:0000259" key="11">
    <source>
        <dbReference type="Pfam" id="PF00593"/>
    </source>
</evidence>
<keyword evidence="3 8" id="KW-1134">Transmembrane beta strand</keyword>
<dbReference type="EMBL" id="SMAF01000002">
    <property type="protein sequence ID" value="TCT00775.1"/>
    <property type="molecule type" value="Genomic_DNA"/>
</dbReference>